<evidence type="ECO:0000256" key="1">
    <source>
        <dbReference type="ARBA" id="ARBA00010556"/>
    </source>
</evidence>
<dbReference type="Gene3D" id="2.60.40.10">
    <property type="entry name" value="Immunoglobulins"/>
    <property type="match status" value="1"/>
</dbReference>
<dbReference type="Gene3D" id="1.50.10.20">
    <property type="match status" value="1"/>
</dbReference>
<dbReference type="EMBL" id="CP002345">
    <property type="protein sequence ID" value="ADQ79404.1"/>
    <property type="molecule type" value="Genomic_DNA"/>
</dbReference>
<sequence length="2010" mass="228793">MKKYFVVIAITSLLFVTLLVAQKSTIPLEKRWKTVQELADKQLPESALKEVESILAQAQKEKKSADVIKAMIYKMSFTLDKNPDETSALIKDFESFTEKSSDPAEKALLHSMTAELYALIYQRDQWTINQRTELKGTVPDDIKEWTKNIYFDKISKHLSASLDNTAVLQKTDADKFITLLQKGDDSKTLQPTLFDFLGSRKIHILQQISAACSLKNPLSDTSLFADIKTFTSLPLDSTYRGSTENQVLETYQQLLAYNKQTNNIPALLYTDLQRLNYINQEKESGDDNDSLYIHALKQLEAQFSDNEAVVEVLAEKASYYQNRPQTANHLKTAYEICEQGIKRFKKYKRINLLKNIQSQITQKQLDIFYPVIARPASTFKLKVQSANIQTLQLQVFKINATAEQYFKYKHNNRNQKVIYPDNTLLETRNIEVKPNTNFENQTTPIEFKTGDFGIYEFRVRENNDSSVSERTLGAFTVTNLSYMNRITEPNLGNLYVLDRQTGHPQEQVNVTVYKNKWARNEYQLNLIKQLATDKTGLCQYPFTSNDANNVFFFSKGKDQYFSSESYSYFNQHDARNNESMKLNLFTDRSLYRPGQTVYFKGIAYQADKTNQKVANEGIAYEVTLFDANNQKVTAKSFKTNRFGSFAGEFVLPQGGLNGAYRIQSGTYSQVFWVEEYKRPTFEVKIDKPKNEVSFGNKVALSGSVKAYAGYAVGDAKVKYRIIRRPHRYCWWFEEPDKEIINGTTVSKPDGTFEVSFVPEKSDKAELNVRGQFYTYTVYADATDLKGETQKGEQSVSVGDKALFILAEVDDKIDKKQACNIAIHTETVNGEAVRSNIKYTVSRLAETTEYNEEITNKAIEPEEIYNFKVQEEVLAGNFDTDSKKLQLALGKLASGRYKIQFQTTDAYGKQVTTEKIFILYSQDDKRPPVKTYVWLQSPVTECAVGESATILFGTSTQNSMILYEVMQGNTVLESKWIPFSDEIRKFNILYKESYGAGVTVMLTFMKNEQLFTRSVTLTKKVAERKLTPALSVFRNKLQPGEKAEWTITVPETEKNKNVAELMVSMYDASLNAIRPHTWFFNPTNREQVAFSPNWTSNGNNFMSDNALFLIPYKTIKEIQLNQLNWFGLDVAIRNGMRNRNLFIRGLNSRRAGKFTAPVIKKDEEIKSQDLLMDAKVSISIADVKGNDEANGKDIADVRQAVTQEVEEKPFFMKGPKLKENNTERNLVQLRTNFNETAFFYPQLQTDAQGNVKFTFTAPESLTRWDVKMLAHTADLYFGQGEAQVVTQKDLMVQMNLPRFVRRSDKLILSANVVNLTDKTLTANVSFELIDTATDKPIKLKDAAPKAVTLAANETKAVQWELTEFSPYELVTCKVIARAGNFSDGEQKYLPVLPDKVLITESLPLTIRGNETRTFNFESLIKNSTKVDSKNLSVEFSSYPAWYAVQALPTVSEPQSENALDYFTAYYANSLAGFIANSNPKIAATFEQWRKAGGSREALLSNLEKNSELKNMLLEETPWVVAAKDETEQKRQIALLFDLNMQKNQAKQYIDKVISLQQPSGAFTWFKGMPDSRYITQEILLNWARLAKMTKSDILTDYLSSLTAALHYLDLEIAREFANLRKNNKNYEKEMSVDNMQLFYLHLRSEYPTIPIDQSAQEAVKFYTAQSEKYWTNFTLYGKAMMALVANRNGKTLLANSILKSLKENALKTDEFGMYWAKNTSGYFWNERPIAVQAAIIEAFSEISNNTADIDEMKIWLLKQKQTQRWDSPMSTVNAIYALLNRGNNWLANEGSVQIKIGNTLLQPTSTEAGTGYFKETIPVANIRPETGKITISNIERVTQSHPLNKSSNNTSIGWGAMYWQFYQDLDKVEGQSGALKVGKKLFVEKMAPTGKTLLPIEQTTLSKGDKVITRLVVSTDRNLEFVALKDLQASCFEPVNQLSGSQWKEGICYYQTTKDASTQFFFAYLPKGTYVFEYELWVNASGEYTSGITSIQCQYAPEFVSHTGGERITVR</sequence>
<dbReference type="KEGG" id="ppn:Palpr_1257"/>
<name>E4T3W0_PALPW</name>
<dbReference type="InterPro" id="IPR051802">
    <property type="entry name" value="YfhM-like"/>
</dbReference>
<comment type="similarity">
    <text evidence="1">Belongs to the protease inhibitor I39 (alpha-2-macroglobulin) family. Bacterial alpha-2-macroglobulin subfamily.</text>
</comment>
<organism evidence="3 4">
    <name type="scientific">Paludibacter propionicigenes (strain DSM 17365 / JCM 13257 / WB4)</name>
    <dbReference type="NCBI Taxonomy" id="694427"/>
    <lineage>
        <taxon>Bacteria</taxon>
        <taxon>Pseudomonadati</taxon>
        <taxon>Bacteroidota</taxon>
        <taxon>Bacteroidia</taxon>
        <taxon>Bacteroidales</taxon>
        <taxon>Paludibacteraceae</taxon>
        <taxon>Paludibacter</taxon>
    </lineage>
</organism>
<gene>
    <name evidence="3" type="ordered locus">Palpr_1257</name>
</gene>
<dbReference type="InterPro" id="IPR001599">
    <property type="entry name" value="Macroglobln_a2"/>
</dbReference>
<feature type="domain" description="Alpha-2-macroglobulin" evidence="2">
    <location>
        <begin position="1235"/>
        <end position="1325"/>
    </location>
</feature>
<dbReference type="InterPro" id="IPR013783">
    <property type="entry name" value="Ig-like_fold"/>
</dbReference>
<dbReference type="OrthoDB" id="9767116at2"/>
<reference key="1">
    <citation type="submission" date="2010-11" db="EMBL/GenBank/DDBJ databases">
        <title>The complete genome of Paludibacter propionicigenes DSM 17365.</title>
        <authorList>
            <consortium name="US DOE Joint Genome Institute (JGI-PGF)"/>
            <person name="Lucas S."/>
            <person name="Copeland A."/>
            <person name="Lapidus A."/>
            <person name="Bruce D."/>
            <person name="Goodwin L."/>
            <person name="Pitluck S."/>
            <person name="Kyrpides N."/>
            <person name="Mavromatis K."/>
            <person name="Ivanova N."/>
            <person name="Munk A.C."/>
            <person name="Brettin T."/>
            <person name="Detter J.C."/>
            <person name="Han C."/>
            <person name="Tapia R."/>
            <person name="Land M."/>
            <person name="Hauser L."/>
            <person name="Markowitz V."/>
            <person name="Cheng J.-F."/>
            <person name="Hugenholtz P."/>
            <person name="Woyke T."/>
            <person name="Wu D."/>
            <person name="Gronow S."/>
            <person name="Wellnitz S."/>
            <person name="Brambilla E."/>
            <person name="Klenk H.-P."/>
            <person name="Eisen J.A."/>
        </authorList>
    </citation>
    <scope>NUCLEOTIDE SEQUENCE</scope>
    <source>
        <strain>WB4</strain>
    </source>
</reference>
<dbReference type="Gene3D" id="2.60.40.1930">
    <property type="match status" value="1"/>
</dbReference>
<dbReference type="PANTHER" id="PTHR40094:SF1">
    <property type="entry name" value="UBIQUITIN DOMAIN-CONTAINING PROTEIN"/>
    <property type="match status" value="1"/>
</dbReference>
<evidence type="ECO:0000259" key="2">
    <source>
        <dbReference type="SMART" id="SM01360"/>
    </source>
</evidence>
<dbReference type="GO" id="GO:0004866">
    <property type="term" value="F:endopeptidase inhibitor activity"/>
    <property type="evidence" value="ECO:0007669"/>
    <property type="project" value="InterPro"/>
</dbReference>
<dbReference type="RefSeq" id="WP_013444773.1">
    <property type="nucleotide sequence ID" value="NC_014734.1"/>
</dbReference>
<dbReference type="Pfam" id="PF01835">
    <property type="entry name" value="MG2"/>
    <property type="match status" value="1"/>
</dbReference>
<dbReference type="eggNOG" id="COG2373">
    <property type="taxonomic scope" value="Bacteria"/>
</dbReference>
<dbReference type="PANTHER" id="PTHR40094">
    <property type="entry name" value="ALPHA-2-MACROGLOBULIN HOMOLOG"/>
    <property type="match status" value="1"/>
</dbReference>
<dbReference type="SMART" id="SM01360">
    <property type="entry name" value="A2M"/>
    <property type="match status" value="1"/>
</dbReference>
<dbReference type="InterPro" id="IPR041246">
    <property type="entry name" value="Bact_MG10"/>
</dbReference>
<evidence type="ECO:0000313" key="3">
    <source>
        <dbReference type="EMBL" id="ADQ79404.1"/>
    </source>
</evidence>
<dbReference type="InterPro" id="IPR008930">
    <property type="entry name" value="Terpenoid_cyclase/PrenylTrfase"/>
</dbReference>
<dbReference type="Pfam" id="PF17973">
    <property type="entry name" value="bMG10"/>
    <property type="match status" value="1"/>
</dbReference>
<reference evidence="3 4" key="2">
    <citation type="journal article" date="2011" name="Stand. Genomic Sci.">
        <title>Complete genome sequence of Paludibacter propionicigenes type strain (WB4).</title>
        <authorList>
            <person name="Gronow S."/>
            <person name="Munk C."/>
            <person name="Lapidus A."/>
            <person name="Nolan M."/>
            <person name="Lucas S."/>
            <person name="Hammon N."/>
            <person name="Deshpande S."/>
            <person name="Cheng J.F."/>
            <person name="Tapia R."/>
            <person name="Han C."/>
            <person name="Goodwin L."/>
            <person name="Pitluck S."/>
            <person name="Liolios K."/>
            <person name="Ivanova N."/>
            <person name="Mavromatis K."/>
            <person name="Mikhailova N."/>
            <person name="Pati A."/>
            <person name="Chen A."/>
            <person name="Palaniappan K."/>
            <person name="Land M."/>
            <person name="Hauser L."/>
            <person name="Chang Y.J."/>
            <person name="Jeffries C.D."/>
            <person name="Brambilla E."/>
            <person name="Rohde M."/>
            <person name="Goker M."/>
            <person name="Detter J.C."/>
            <person name="Woyke T."/>
            <person name="Bristow J."/>
            <person name="Eisen J.A."/>
            <person name="Markowitz V."/>
            <person name="Hugenholtz P."/>
            <person name="Kyrpides N.C."/>
            <person name="Klenk H.P."/>
        </authorList>
    </citation>
    <scope>NUCLEOTIDE SEQUENCE [LARGE SCALE GENOMIC DNA]</scope>
    <source>
        <strain evidence="4">DSM 17365 / JCM 13257 / WB4</strain>
    </source>
</reference>
<dbReference type="InterPro" id="IPR002890">
    <property type="entry name" value="MG2"/>
</dbReference>
<accession>E4T3W0</accession>
<evidence type="ECO:0000313" key="4">
    <source>
        <dbReference type="Proteomes" id="UP000008718"/>
    </source>
</evidence>
<keyword evidence="4" id="KW-1185">Reference proteome</keyword>
<proteinExistence type="inferred from homology"/>
<protein>
    <submittedName>
        <fullName evidence="3">Alpha-2-macroglobulin domain protein</fullName>
    </submittedName>
</protein>
<dbReference type="HOGENOM" id="CLU_001849_0_0_10"/>
<dbReference type="Pfam" id="PF00207">
    <property type="entry name" value="A2M"/>
    <property type="match status" value="1"/>
</dbReference>
<dbReference type="STRING" id="694427.Palpr_1257"/>
<dbReference type="SUPFAM" id="SSF48239">
    <property type="entry name" value="Terpenoid cyclases/Protein prenyltransferases"/>
    <property type="match status" value="1"/>
</dbReference>
<dbReference type="Proteomes" id="UP000008718">
    <property type="component" value="Chromosome"/>
</dbReference>